<evidence type="ECO:0000313" key="3">
    <source>
        <dbReference type="EMBL" id="EFN58972.1"/>
    </source>
</evidence>
<dbReference type="RefSeq" id="XP_005851074.1">
    <property type="nucleotide sequence ID" value="XM_005851012.1"/>
</dbReference>
<dbReference type="STRING" id="554065.E1Z412"/>
<feature type="transmembrane region" description="Helical" evidence="1">
    <location>
        <begin position="21"/>
        <end position="40"/>
    </location>
</feature>
<evidence type="ECO:0000256" key="1">
    <source>
        <dbReference type="SAM" id="Phobius"/>
    </source>
</evidence>
<dbReference type="GeneID" id="17358712"/>
<keyword evidence="4" id="KW-1185">Reference proteome</keyword>
<dbReference type="GO" id="GO:0042765">
    <property type="term" value="C:GPI-anchor transamidase complex"/>
    <property type="evidence" value="ECO:0007669"/>
    <property type="project" value="InterPro"/>
</dbReference>
<name>E1Z412_CHLVA</name>
<dbReference type="Gene3D" id="2.30.180.10">
    <property type="entry name" value="FAS1 domain"/>
    <property type="match status" value="1"/>
</dbReference>
<dbReference type="InParanoid" id="E1Z412"/>
<dbReference type="PANTHER" id="PTHR13304">
    <property type="entry name" value="GLYCOSYLPHOSPHATIDYLINOSITOL ANCHOR ATTACHMENT 1 PROTEIN"/>
    <property type="match status" value="1"/>
</dbReference>
<keyword evidence="1" id="KW-0472">Membrane</keyword>
<organism evidence="4">
    <name type="scientific">Chlorella variabilis</name>
    <name type="common">Green alga</name>
    <dbReference type="NCBI Taxonomy" id="554065"/>
    <lineage>
        <taxon>Eukaryota</taxon>
        <taxon>Viridiplantae</taxon>
        <taxon>Chlorophyta</taxon>
        <taxon>core chlorophytes</taxon>
        <taxon>Trebouxiophyceae</taxon>
        <taxon>Chlorellales</taxon>
        <taxon>Chlorellaceae</taxon>
        <taxon>Chlorella clade</taxon>
        <taxon>Chlorella</taxon>
    </lineage>
</organism>
<dbReference type="AlphaFoldDB" id="E1Z412"/>
<keyword evidence="1" id="KW-0812">Transmembrane</keyword>
<evidence type="ECO:0000259" key="2">
    <source>
        <dbReference type="Pfam" id="PF02469"/>
    </source>
</evidence>
<dbReference type="eggNOG" id="KOG3566">
    <property type="taxonomic scope" value="Eukaryota"/>
</dbReference>
<dbReference type="InterPro" id="IPR007246">
    <property type="entry name" value="Gaa1"/>
</dbReference>
<dbReference type="EMBL" id="GL433836">
    <property type="protein sequence ID" value="EFN58972.1"/>
    <property type="molecule type" value="Genomic_DNA"/>
</dbReference>
<keyword evidence="1" id="KW-1133">Transmembrane helix</keyword>
<gene>
    <name evidence="3" type="ORF">CHLNCDRAFT_49782</name>
</gene>
<dbReference type="FunCoup" id="E1Z412">
    <property type="interactions" value="1825"/>
</dbReference>
<dbReference type="PANTHER" id="PTHR13304:SF0">
    <property type="entry name" value="GLYCOSYLPHOSPHATIDYLINOSITOL ANCHOR ATTACHMENT 1 PROTEIN"/>
    <property type="match status" value="1"/>
</dbReference>
<dbReference type="Pfam" id="PF04114">
    <property type="entry name" value="Gaa1"/>
    <property type="match status" value="1"/>
</dbReference>
<dbReference type="Pfam" id="PF02469">
    <property type="entry name" value="Fasciclin"/>
    <property type="match status" value="1"/>
</dbReference>
<dbReference type="InterPro" id="IPR000782">
    <property type="entry name" value="FAS1_domain"/>
</dbReference>
<sequence length="853" mass="87623">MPNPSKLQRIGAAALWAAQPAVWLLLALGVTAFLLLPLAAKKCYLDEKALLVGGTVPTVRQSGAVDACLAALQRLQAGGSATDFPQLVRTAAAAMASFASALEFYQHNFSASSLGDGPGGADSSSGSAPRQCRSMHAVVRTPRGDGNEGYVLMLPLDASRPAAAALAAAAGVAALGHLRSSRWLAKDAVLLFADTQACGAEESAQAWLAAYNGAHDLFGFPRAGLLQQALVLELAGPAGGSGGGGGADSGASSAELSVHGGGSLLPNLDLYYLVKRNLELHTTLPVGLRASAATPPAATWHAGAALAAAAGWLGLAPPPGTQRYASDLQTLAAFAGQLARGEPTGAHAAFLAHQVDAATLTLRFAAAAEPPAGRGGGAKAAQRAQLAAHTTLTAMEMVLRTFNNLQERLHHSTALYALVSPTRFVSIAAYLAPPACLLLAALAQVRGVWVAGVSGVYRWRAAQCRCHCGRAGPRRLPAPDTLAGLTQAVCLARLLQLIVASRAAAAAGAAAAGGGGAVRSAAWHAAWRRVAACHAVSVAVGAVGAHAAGGGLQPDGGLAWLGQQLLWAAAVGLVAAQGPRAMLAALYPNGSEGGGGDGVVAAGGQVQLCVAAVGLAAVVLRGAHLLMGQWRCTHPIGGRAWYHLPRPRARTLREAHHSVIAIPTIMRRAAGALLCACLLALAAGRCSANPRTRPASSPAAVGHGRQLTATDPYAPKTCPTNMVYENIYDAAYCMKLTTTVLAINAAGMIDLFTNAKLQVTFFAMDNEAWTTLGKTMDPPLTVQQILQNQGLTVQIMQAHMVDFPFTTSYWPATGTKTVNAVLAGRKLTLKTDEDGNFDVYGFMNVAERAQDQP</sequence>
<dbReference type="GO" id="GO:0016255">
    <property type="term" value="P:attachment of GPI anchor to protein"/>
    <property type="evidence" value="ECO:0007669"/>
    <property type="project" value="TreeGrafter"/>
</dbReference>
<protein>
    <recommendedName>
        <fullName evidence="2">FAS1 domain-containing protein</fullName>
    </recommendedName>
</protein>
<dbReference type="KEGG" id="cvr:CHLNCDRAFT_49782"/>
<dbReference type="Proteomes" id="UP000008141">
    <property type="component" value="Unassembled WGS sequence"/>
</dbReference>
<feature type="domain" description="FAS1" evidence="2">
    <location>
        <begin position="735"/>
        <end position="843"/>
    </location>
</feature>
<dbReference type="InterPro" id="IPR036378">
    <property type="entry name" value="FAS1_dom_sf"/>
</dbReference>
<reference evidence="3 4" key="1">
    <citation type="journal article" date="2010" name="Plant Cell">
        <title>The Chlorella variabilis NC64A genome reveals adaptation to photosymbiosis, coevolution with viruses, and cryptic sex.</title>
        <authorList>
            <person name="Blanc G."/>
            <person name="Duncan G."/>
            <person name="Agarkova I."/>
            <person name="Borodovsky M."/>
            <person name="Gurnon J."/>
            <person name="Kuo A."/>
            <person name="Lindquist E."/>
            <person name="Lucas S."/>
            <person name="Pangilinan J."/>
            <person name="Polle J."/>
            <person name="Salamov A."/>
            <person name="Terry A."/>
            <person name="Yamada T."/>
            <person name="Dunigan D.D."/>
            <person name="Grigoriev I.V."/>
            <person name="Claverie J.M."/>
            <person name="Van Etten J.L."/>
        </authorList>
    </citation>
    <scope>NUCLEOTIDE SEQUENCE [LARGE SCALE GENOMIC DNA]</scope>
    <source>
        <strain evidence="3 4">NC64A</strain>
    </source>
</reference>
<dbReference type="SUPFAM" id="SSF82153">
    <property type="entry name" value="FAS1 domain"/>
    <property type="match status" value="1"/>
</dbReference>
<accession>E1Z412</accession>
<dbReference type="OrthoDB" id="515634at2759"/>
<proteinExistence type="predicted"/>
<evidence type="ECO:0000313" key="4">
    <source>
        <dbReference type="Proteomes" id="UP000008141"/>
    </source>
</evidence>